<evidence type="ECO:0000256" key="4">
    <source>
        <dbReference type="ARBA" id="ARBA00023004"/>
    </source>
</evidence>
<keyword evidence="3" id="KW-0479">Metal-binding</keyword>
<sequence length="266" mass="29116">MKIQSLKLVCFSPTGTSKTIIQSIARGISHSTVELIDITKPDARNQQLQTSENELLLVAVPVYVGRVPALVIDWLQSVKACNTPTVCIVVYGNREYDDALLELKDILIKRGCIPIACAACIGEHSFSSFETPIAVNRPDASDLHQAELLGSKINEKLLSISSVDDISDINVPGNYPYRGDSKTWTVDFIAISNTCSKCGVCVEACPVGAIDLENNYLPDKEKCILCCACIKCCPQNAKTMKTGIVKDTAIRLSEKCKQRKEPVFFI</sequence>
<keyword evidence="8" id="KW-1185">Reference proteome</keyword>
<keyword evidence="4" id="KW-0408">Iron</keyword>
<name>A0ABZ3J9Z7_SPOA4</name>
<protein>
    <recommendedName>
        <fullName evidence="6">4Fe-4S ferredoxin-type domain-containing protein</fullName>
    </recommendedName>
</protein>
<feature type="domain" description="4Fe-4S ferredoxin-type" evidence="6">
    <location>
        <begin position="219"/>
        <end position="243"/>
    </location>
</feature>
<evidence type="ECO:0000313" key="8">
    <source>
        <dbReference type="Proteomes" id="UP000216052"/>
    </source>
</evidence>
<dbReference type="Gene3D" id="3.30.70.20">
    <property type="match status" value="1"/>
</dbReference>
<evidence type="ECO:0000313" key="7">
    <source>
        <dbReference type="EMBL" id="XFO74913.1"/>
    </source>
</evidence>
<dbReference type="InterPro" id="IPR017896">
    <property type="entry name" value="4Fe4S_Fe-S-bd"/>
</dbReference>
<dbReference type="RefSeq" id="WP_093796691.1">
    <property type="nucleotide sequence ID" value="NZ_CP155571.1"/>
</dbReference>
<dbReference type="PROSITE" id="PS00198">
    <property type="entry name" value="4FE4S_FER_1"/>
    <property type="match status" value="1"/>
</dbReference>
<dbReference type="InterPro" id="IPR029039">
    <property type="entry name" value="Flavoprotein-like_sf"/>
</dbReference>
<dbReference type="EMBL" id="CP155571">
    <property type="protein sequence ID" value="XFO74913.1"/>
    <property type="molecule type" value="Genomic_DNA"/>
</dbReference>
<evidence type="ECO:0000256" key="5">
    <source>
        <dbReference type="ARBA" id="ARBA00023014"/>
    </source>
</evidence>
<proteinExistence type="predicted"/>
<reference evidence="7" key="1">
    <citation type="submission" date="2024-05" db="EMBL/GenBank/DDBJ databases">
        <title>Isolation and characterization of Sporomusa carbonis sp. nov., a carboxydotrophic hydrogenogen in the genus of Sporomusa isolated from a charcoal burning pile.</title>
        <authorList>
            <person name="Boeer T."/>
            <person name="Rosenbaum F."/>
            <person name="Eysell L."/>
            <person name="Mueller V."/>
            <person name="Daniel R."/>
            <person name="Poehlein A."/>
        </authorList>
    </citation>
    <scope>NUCLEOTIDE SEQUENCE [LARGE SCALE GENOMIC DNA]</scope>
    <source>
        <strain evidence="7">DSM 3132</strain>
    </source>
</reference>
<comment type="function">
    <text evidence="1">Ferredoxins are iron-sulfur proteins that transfer electrons in a wide variety of metabolic reactions.</text>
</comment>
<dbReference type="Pfam" id="PF00037">
    <property type="entry name" value="Fer4"/>
    <property type="match status" value="1"/>
</dbReference>
<dbReference type="PANTHER" id="PTHR24960">
    <property type="entry name" value="PHOTOSYSTEM I IRON-SULFUR CENTER-RELATED"/>
    <property type="match status" value="1"/>
</dbReference>
<evidence type="ECO:0000256" key="1">
    <source>
        <dbReference type="ARBA" id="ARBA00003532"/>
    </source>
</evidence>
<dbReference type="NCBIfam" id="NF038196">
    <property type="entry name" value="ferrodoxin_EFR1"/>
    <property type="match status" value="1"/>
</dbReference>
<feature type="domain" description="4Fe-4S ferredoxin-type" evidence="6">
    <location>
        <begin position="186"/>
        <end position="215"/>
    </location>
</feature>
<keyword evidence="5" id="KW-0411">Iron-sulfur</keyword>
<evidence type="ECO:0000256" key="2">
    <source>
        <dbReference type="ARBA" id="ARBA00022485"/>
    </source>
</evidence>
<evidence type="ECO:0000259" key="6">
    <source>
        <dbReference type="PROSITE" id="PS51379"/>
    </source>
</evidence>
<accession>A0ABZ3J9Z7</accession>
<dbReference type="InterPro" id="IPR050157">
    <property type="entry name" value="PSI_iron-sulfur_center"/>
</dbReference>
<dbReference type="InterPro" id="IPR047964">
    <property type="entry name" value="EFR1-like"/>
</dbReference>
<dbReference type="SUPFAM" id="SSF54862">
    <property type="entry name" value="4Fe-4S ferredoxins"/>
    <property type="match status" value="1"/>
</dbReference>
<dbReference type="PROSITE" id="PS51379">
    <property type="entry name" value="4FE4S_FER_2"/>
    <property type="match status" value="2"/>
</dbReference>
<dbReference type="Gene3D" id="3.40.50.360">
    <property type="match status" value="1"/>
</dbReference>
<dbReference type="PANTHER" id="PTHR24960:SF80">
    <property type="entry name" value="FERREDOXIN"/>
    <property type="match status" value="1"/>
</dbReference>
<keyword evidence="2" id="KW-0004">4Fe-4S</keyword>
<organism evidence="7 8">
    <name type="scientific">Sporomusa acidovorans (strain ATCC 49682 / DSM 3132 / Mol)</name>
    <dbReference type="NCBI Taxonomy" id="1123286"/>
    <lineage>
        <taxon>Bacteria</taxon>
        <taxon>Bacillati</taxon>
        <taxon>Bacillota</taxon>
        <taxon>Negativicutes</taxon>
        <taxon>Selenomonadales</taxon>
        <taxon>Sporomusaceae</taxon>
        <taxon>Sporomusa</taxon>
    </lineage>
</organism>
<evidence type="ECO:0000256" key="3">
    <source>
        <dbReference type="ARBA" id="ARBA00022723"/>
    </source>
</evidence>
<dbReference type="InterPro" id="IPR017900">
    <property type="entry name" value="4Fe4S_Fe_S_CS"/>
</dbReference>
<dbReference type="Proteomes" id="UP000216052">
    <property type="component" value="Chromosome"/>
</dbReference>
<gene>
    <name evidence="7" type="ORF">SPACI_050240</name>
</gene>
<dbReference type="SUPFAM" id="SSF52218">
    <property type="entry name" value="Flavoproteins"/>
    <property type="match status" value="1"/>
</dbReference>